<dbReference type="PANTHER" id="PTHR30329">
    <property type="entry name" value="STATOR ELEMENT OF FLAGELLAR MOTOR COMPLEX"/>
    <property type="match status" value="1"/>
</dbReference>
<dbReference type="InterPro" id="IPR006664">
    <property type="entry name" value="OMP_bac"/>
</dbReference>
<organism evidence="6 7">
    <name type="scientific">Roseivirga pacifica</name>
    <dbReference type="NCBI Taxonomy" id="1267423"/>
    <lineage>
        <taxon>Bacteria</taxon>
        <taxon>Pseudomonadati</taxon>
        <taxon>Bacteroidota</taxon>
        <taxon>Cytophagia</taxon>
        <taxon>Cytophagales</taxon>
        <taxon>Roseivirgaceae</taxon>
        <taxon>Roseivirga</taxon>
    </lineage>
</organism>
<dbReference type="Proteomes" id="UP000199437">
    <property type="component" value="Unassembled WGS sequence"/>
</dbReference>
<evidence type="ECO:0000256" key="4">
    <source>
        <dbReference type="PROSITE-ProRule" id="PRU00473"/>
    </source>
</evidence>
<name>A0A1I0M626_9BACT</name>
<evidence type="ECO:0000313" key="6">
    <source>
        <dbReference type="EMBL" id="SEV83803.1"/>
    </source>
</evidence>
<dbReference type="GO" id="GO:0009279">
    <property type="term" value="C:cell outer membrane"/>
    <property type="evidence" value="ECO:0007669"/>
    <property type="project" value="UniProtKB-SubCell"/>
</dbReference>
<dbReference type="AlphaFoldDB" id="A0A1I0M626"/>
<dbReference type="Pfam" id="PF00691">
    <property type="entry name" value="OmpA"/>
    <property type="match status" value="1"/>
</dbReference>
<dbReference type="PRINTS" id="PR01021">
    <property type="entry name" value="OMPADOMAIN"/>
</dbReference>
<dbReference type="RefSeq" id="WP_090256428.1">
    <property type="nucleotide sequence ID" value="NZ_FOIR01000001.1"/>
</dbReference>
<dbReference type="Gene3D" id="3.30.1330.60">
    <property type="entry name" value="OmpA-like domain"/>
    <property type="match status" value="1"/>
</dbReference>
<evidence type="ECO:0000256" key="2">
    <source>
        <dbReference type="ARBA" id="ARBA00023136"/>
    </source>
</evidence>
<dbReference type="CDD" id="cd07185">
    <property type="entry name" value="OmpA_C-like"/>
    <property type="match status" value="1"/>
</dbReference>
<sequence>MSRVLTFILILCPLFVFGQNSYHTKKKKAIEAFEQANNAVAIGDLNKALTHITEAIDKDKSFDEALLLAMQINLQLGDEANASNLLSNADDEVEPSFYNRMLVDLAQYHFLQGDYHKANAYLNKVSGGTLGMSKVTIDQLRANLDFALNQVAKPKQVEFEKLKSHLNGFEMQYFPSVDAFGQLVFTAREMGALSDENLMVSFDSAGYWTTPVSISENINSQRNEGTASISANGKTLVFTGCNKEGNIGGCDLYISYKEAGEWSLPELLDESVNSEAWDSQPSLSSDGKTLYFVSNRSGGLGKQDIWVSQNLAGSWQPAVNLGTTINTIGNDCSPYIYADNSTLFYSTDGQRGLGGLDLFKSTVEGNLWSQPENLGYPINNERDQTGYSISLEGWAYYSEVSEEGRIHLYRLKLPQDVLPERRVAPWSVVLINGESGKPIESLAKLAWSSDTLEAATGKDGSINMILSGKSGAYSVSVSGFETKLAQRSDSVVRLYPYKVGQSLGEPLLFETNSTEFSEKTEKQLEEALEFLLLHPEVVVEISGHTDAIGSEMDNLRLSEARAMAVYHYFLKKSVPKENLVFKGYGESKLMKGNAGLMVNSQNRRVELKIAKILN</sequence>
<dbReference type="InterPro" id="IPR050330">
    <property type="entry name" value="Bact_OuterMem_StrucFunc"/>
</dbReference>
<dbReference type="OrthoDB" id="9809364at2"/>
<evidence type="ECO:0000259" key="5">
    <source>
        <dbReference type="PROSITE" id="PS51123"/>
    </source>
</evidence>
<keyword evidence="2 4" id="KW-0472">Membrane</keyword>
<accession>A0A1I0M626</accession>
<dbReference type="Gene3D" id="1.25.40.10">
    <property type="entry name" value="Tetratricopeptide repeat domain"/>
    <property type="match status" value="1"/>
</dbReference>
<dbReference type="GeneID" id="99984865"/>
<evidence type="ECO:0000313" key="7">
    <source>
        <dbReference type="Proteomes" id="UP000199437"/>
    </source>
</evidence>
<dbReference type="InterPro" id="IPR011042">
    <property type="entry name" value="6-blade_b-propeller_TolB-like"/>
</dbReference>
<protein>
    <submittedName>
        <fullName evidence="6">Outer membrane protein OmpA</fullName>
    </submittedName>
</protein>
<dbReference type="SUPFAM" id="SSF48452">
    <property type="entry name" value="TPR-like"/>
    <property type="match status" value="1"/>
</dbReference>
<dbReference type="InterPro" id="IPR036737">
    <property type="entry name" value="OmpA-like_sf"/>
</dbReference>
<evidence type="ECO:0000256" key="1">
    <source>
        <dbReference type="ARBA" id="ARBA00004442"/>
    </source>
</evidence>
<gene>
    <name evidence="6" type="ORF">SAMN05216290_0101</name>
</gene>
<evidence type="ECO:0000256" key="3">
    <source>
        <dbReference type="ARBA" id="ARBA00023237"/>
    </source>
</evidence>
<feature type="domain" description="OmpA-like" evidence="5">
    <location>
        <begin position="496"/>
        <end position="613"/>
    </location>
</feature>
<proteinExistence type="predicted"/>
<dbReference type="PROSITE" id="PS51123">
    <property type="entry name" value="OMPA_2"/>
    <property type="match status" value="1"/>
</dbReference>
<dbReference type="EMBL" id="FOIR01000001">
    <property type="protein sequence ID" value="SEV83803.1"/>
    <property type="molecule type" value="Genomic_DNA"/>
</dbReference>
<dbReference type="PROSITE" id="PS01068">
    <property type="entry name" value="OMPA_1"/>
    <property type="match status" value="1"/>
</dbReference>
<dbReference type="PANTHER" id="PTHR30329:SF21">
    <property type="entry name" value="LIPOPROTEIN YIAD-RELATED"/>
    <property type="match status" value="1"/>
</dbReference>
<keyword evidence="7" id="KW-1185">Reference proteome</keyword>
<dbReference type="InterPro" id="IPR006665">
    <property type="entry name" value="OmpA-like"/>
</dbReference>
<comment type="subcellular location">
    <subcellularLocation>
        <location evidence="1">Cell outer membrane</location>
    </subcellularLocation>
</comment>
<dbReference type="Pfam" id="PF07676">
    <property type="entry name" value="PD40"/>
    <property type="match status" value="2"/>
</dbReference>
<dbReference type="STRING" id="1267423.SAMN05216290_0101"/>
<dbReference type="InterPro" id="IPR011990">
    <property type="entry name" value="TPR-like_helical_dom_sf"/>
</dbReference>
<dbReference type="InterPro" id="IPR011659">
    <property type="entry name" value="WD40"/>
</dbReference>
<dbReference type="SUPFAM" id="SSF103088">
    <property type="entry name" value="OmpA-like"/>
    <property type="match status" value="1"/>
</dbReference>
<reference evidence="7" key="1">
    <citation type="submission" date="2016-10" db="EMBL/GenBank/DDBJ databases">
        <authorList>
            <person name="Varghese N."/>
            <person name="Submissions S."/>
        </authorList>
    </citation>
    <scope>NUCLEOTIDE SEQUENCE [LARGE SCALE GENOMIC DNA]</scope>
    <source>
        <strain evidence="7">CGMCC 1.12402</strain>
    </source>
</reference>
<dbReference type="InterPro" id="IPR006690">
    <property type="entry name" value="OMPA-like_CS"/>
</dbReference>
<dbReference type="Gene3D" id="2.120.10.30">
    <property type="entry name" value="TolB, C-terminal domain"/>
    <property type="match status" value="1"/>
</dbReference>
<dbReference type="SUPFAM" id="SSF69304">
    <property type="entry name" value="Tricorn protease N-terminal domain"/>
    <property type="match status" value="1"/>
</dbReference>
<keyword evidence="3" id="KW-0998">Cell outer membrane</keyword>